<keyword evidence="7" id="KW-1185">Reference proteome</keyword>
<dbReference type="GO" id="GO:0000976">
    <property type="term" value="F:transcription cis-regulatory region binding"/>
    <property type="evidence" value="ECO:0007669"/>
    <property type="project" value="TreeGrafter"/>
</dbReference>
<dbReference type="SUPFAM" id="SSF48498">
    <property type="entry name" value="Tetracyclin repressor-like, C-terminal domain"/>
    <property type="match status" value="1"/>
</dbReference>
<evidence type="ECO:0000256" key="3">
    <source>
        <dbReference type="ARBA" id="ARBA00023163"/>
    </source>
</evidence>
<dbReference type="SUPFAM" id="SSF46689">
    <property type="entry name" value="Homeodomain-like"/>
    <property type="match status" value="1"/>
</dbReference>
<evidence type="ECO:0000256" key="1">
    <source>
        <dbReference type="ARBA" id="ARBA00023015"/>
    </source>
</evidence>
<dbReference type="PRINTS" id="PR00455">
    <property type="entry name" value="HTHTETR"/>
</dbReference>
<dbReference type="Gene3D" id="1.10.10.60">
    <property type="entry name" value="Homeodomain-like"/>
    <property type="match status" value="1"/>
</dbReference>
<dbReference type="InterPro" id="IPR039536">
    <property type="entry name" value="TetR_C_Proteobacteria"/>
</dbReference>
<evidence type="ECO:0000259" key="5">
    <source>
        <dbReference type="PROSITE" id="PS50977"/>
    </source>
</evidence>
<reference evidence="6 7" key="1">
    <citation type="submission" date="2020-08" db="EMBL/GenBank/DDBJ databases">
        <title>Genomic Encyclopedia of Type Strains, Phase III (KMG-III): the genomes of soil and plant-associated and newly described type strains.</title>
        <authorList>
            <person name="Whitman W."/>
        </authorList>
    </citation>
    <scope>NUCLEOTIDE SEQUENCE [LARGE SCALE GENOMIC DNA]</scope>
    <source>
        <strain evidence="6 7">CECT 8799</strain>
    </source>
</reference>
<comment type="caution">
    <text evidence="6">The sequence shown here is derived from an EMBL/GenBank/DDBJ whole genome shotgun (WGS) entry which is preliminary data.</text>
</comment>
<dbReference type="Proteomes" id="UP000535937">
    <property type="component" value="Unassembled WGS sequence"/>
</dbReference>
<dbReference type="InterPro" id="IPR050109">
    <property type="entry name" value="HTH-type_TetR-like_transc_reg"/>
</dbReference>
<feature type="domain" description="HTH tetR-type" evidence="5">
    <location>
        <begin position="17"/>
        <end position="77"/>
    </location>
</feature>
<dbReference type="InterPro" id="IPR036271">
    <property type="entry name" value="Tet_transcr_reg_TetR-rel_C_sf"/>
</dbReference>
<keyword evidence="3" id="KW-0804">Transcription</keyword>
<dbReference type="PANTHER" id="PTHR30055:SF146">
    <property type="entry name" value="HTH-TYPE TRANSCRIPTIONAL DUAL REGULATOR CECR"/>
    <property type="match status" value="1"/>
</dbReference>
<accession>A0A7W4W8I0</accession>
<evidence type="ECO:0000256" key="4">
    <source>
        <dbReference type="PROSITE-ProRule" id="PRU00335"/>
    </source>
</evidence>
<proteinExistence type="predicted"/>
<dbReference type="Pfam" id="PF14246">
    <property type="entry name" value="TetR_C_7"/>
    <property type="match status" value="1"/>
</dbReference>
<dbReference type="EMBL" id="JACHWZ010000002">
    <property type="protein sequence ID" value="MBB3059672.1"/>
    <property type="molecule type" value="Genomic_DNA"/>
</dbReference>
<dbReference type="RefSeq" id="WP_183456323.1">
    <property type="nucleotide sequence ID" value="NZ_JACHWZ010000002.1"/>
</dbReference>
<dbReference type="PANTHER" id="PTHR30055">
    <property type="entry name" value="HTH-TYPE TRANSCRIPTIONAL REGULATOR RUTR"/>
    <property type="match status" value="1"/>
</dbReference>
<feature type="DNA-binding region" description="H-T-H motif" evidence="4">
    <location>
        <begin position="40"/>
        <end position="59"/>
    </location>
</feature>
<dbReference type="Gene3D" id="1.10.357.10">
    <property type="entry name" value="Tetracycline Repressor, domain 2"/>
    <property type="match status" value="1"/>
</dbReference>
<gene>
    <name evidence="6" type="ORF">FHS09_000480</name>
</gene>
<protein>
    <submittedName>
        <fullName evidence="6">TetR/AcrR family transcriptional repressor of mexJK operon</fullName>
    </submittedName>
</protein>
<dbReference type="InterPro" id="IPR009057">
    <property type="entry name" value="Homeodomain-like_sf"/>
</dbReference>
<dbReference type="InterPro" id="IPR001647">
    <property type="entry name" value="HTH_TetR"/>
</dbReference>
<sequence>MTDQTSPVASRGRPKDPAKRQAILDAAKELFLSLGFAGTSMDAVAAEAGVSKLTVYSHFSDKESLFSAAVESKCVNQLPFPMFTLEKDSPVEEILNRIGAAFLAMIDSEDAVRLLRLMCGMASQDGEVARLFFEAGPKRTQMEMERLLRRATELELLQVEDPAAAAEYFFGMLQGCQHMRVLIGCCDAPTEAEIRERVEKVVKVFLRAYSA</sequence>
<dbReference type="PROSITE" id="PS50977">
    <property type="entry name" value="HTH_TETR_2"/>
    <property type="match status" value="1"/>
</dbReference>
<dbReference type="Pfam" id="PF00440">
    <property type="entry name" value="TetR_N"/>
    <property type="match status" value="1"/>
</dbReference>
<evidence type="ECO:0000313" key="7">
    <source>
        <dbReference type="Proteomes" id="UP000535937"/>
    </source>
</evidence>
<dbReference type="GO" id="GO:0003700">
    <property type="term" value="F:DNA-binding transcription factor activity"/>
    <property type="evidence" value="ECO:0007669"/>
    <property type="project" value="TreeGrafter"/>
</dbReference>
<evidence type="ECO:0000256" key="2">
    <source>
        <dbReference type="ARBA" id="ARBA00023125"/>
    </source>
</evidence>
<dbReference type="FunFam" id="1.10.10.60:FF:000141">
    <property type="entry name" value="TetR family transcriptional regulator"/>
    <property type="match status" value="1"/>
</dbReference>
<organism evidence="6 7">
    <name type="scientific">Microbulbifer rhizosphaerae</name>
    <dbReference type="NCBI Taxonomy" id="1562603"/>
    <lineage>
        <taxon>Bacteria</taxon>
        <taxon>Pseudomonadati</taxon>
        <taxon>Pseudomonadota</taxon>
        <taxon>Gammaproteobacteria</taxon>
        <taxon>Cellvibrionales</taxon>
        <taxon>Microbulbiferaceae</taxon>
        <taxon>Microbulbifer</taxon>
    </lineage>
</organism>
<keyword evidence="1" id="KW-0805">Transcription regulation</keyword>
<evidence type="ECO:0000313" key="6">
    <source>
        <dbReference type="EMBL" id="MBB3059672.1"/>
    </source>
</evidence>
<name>A0A7W4W8I0_9GAMM</name>
<keyword evidence="2 4" id="KW-0238">DNA-binding</keyword>
<dbReference type="AlphaFoldDB" id="A0A7W4W8I0"/>